<dbReference type="EMBL" id="CP003348">
    <property type="protein sequence ID" value="AFL98537.1"/>
    <property type="molecule type" value="Genomic_DNA"/>
</dbReference>
<protein>
    <recommendedName>
        <fullName evidence="4">Dehalogenase</fullName>
    </recommendedName>
</protein>
<organism evidence="2 3">
    <name type="scientific">Desulfitobacterium dehalogenans (strain ATCC 51507 / DSM 9161 / JW/IU-DC1)</name>
    <dbReference type="NCBI Taxonomy" id="756499"/>
    <lineage>
        <taxon>Bacteria</taxon>
        <taxon>Bacillati</taxon>
        <taxon>Bacillota</taxon>
        <taxon>Clostridia</taxon>
        <taxon>Eubacteriales</taxon>
        <taxon>Desulfitobacteriaceae</taxon>
        <taxon>Desulfitobacterium</taxon>
    </lineage>
</organism>
<evidence type="ECO:0000256" key="1">
    <source>
        <dbReference type="SAM" id="Phobius"/>
    </source>
</evidence>
<keyword evidence="1" id="KW-1133">Transmembrane helix</keyword>
<dbReference type="STRING" id="756499.Desde_0042"/>
<gene>
    <name evidence="2" type="ordered locus">Desde_0042</name>
</gene>
<evidence type="ECO:0000313" key="2">
    <source>
        <dbReference type="EMBL" id="AFL98537.1"/>
    </source>
</evidence>
<feature type="transmembrane region" description="Helical" evidence="1">
    <location>
        <begin position="35"/>
        <end position="57"/>
    </location>
</feature>
<dbReference type="HOGENOM" id="CLU_2259202_0_0_9"/>
<accession>I4A3K3</accession>
<dbReference type="Proteomes" id="UP000006053">
    <property type="component" value="Chromosome"/>
</dbReference>
<keyword evidence="1" id="KW-0812">Transmembrane</keyword>
<dbReference type="AlphaFoldDB" id="I4A3K3"/>
<feature type="transmembrane region" description="Helical" evidence="1">
    <location>
        <begin position="6"/>
        <end position="23"/>
    </location>
</feature>
<dbReference type="KEGG" id="ddh:Desde_0042"/>
<dbReference type="RefSeq" id="WP_014792038.1">
    <property type="nucleotide sequence ID" value="NC_018017.1"/>
</dbReference>
<name>I4A3K3_DESDJ</name>
<keyword evidence="3" id="KW-1185">Reference proteome</keyword>
<reference evidence="2 3" key="2">
    <citation type="journal article" date="2015" name="J. Bacteriol.">
        <title>Genomic, proteomic, and biochemical analysis of the organohalide respiratory pathway in Desulfitobacterium dehalogenans.</title>
        <authorList>
            <person name="Kruse T."/>
            <person name="van de Pas B.A."/>
            <person name="Atteia A."/>
            <person name="Krab K."/>
            <person name="Hagen W.R."/>
            <person name="Goodwin L."/>
            <person name="Chain P."/>
            <person name="Boeren S."/>
            <person name="Maphosa F."/>
            <person name="Schraa G."/>
            <person name="de Vos W.M."/>
            <person name="van der Oost J."/>
            <person name="Smidt H."/>
            <person name="Stams A.J."/>
        </authorList>
    </citation>
    <scope>NUCLEOTIDE SEQUENCE [LARGE SCALE GENOMIC DNA]</scope>
    <source>
        <strain evidence="3">ATCC 51507 / DSM 9161 / JW/IU-DC1</strain>
    </source>
</reference>
<keyword evidence="1" id="KW-0472">Membrane</keyword>
<evidence type="ECO:0000313" key="3">
    <source>
        <dbReference type="Proteomes" id="UP000006053"/>
    </source>
</evidence>
<proteinExistence type="predicted"/>
<evidence type="ECO:0008006" key="4">
    <source>
        <dbReference type="Google" id="ProtNLM"/>
    </source>
</evidence>
<sequence length="103" mass="11187">MIVLTWLIGILTGIGSLALYQNIKAGKLSVKAYQWVIIAIWYLSGLFVLGFIGTSLAEGEPQAAGMATLIFGGLFLIFSILVYRFVFYKPVPGTSKNTPKEAV</sequence>
<reference evidence="3" key="1">
    <citation type="submission" date="2012-06" db="EMBL/GenBank/DDBJ databases">
        <title>Complete sequence of Desulfitobacterium dehalogenans ATCC 51507.</title>
        <authorList>
            <person name="Lucas S."/>
            <person name="Han J."/>
            <person name="Lapidus A."/>
            <person name="Cheng J.-F."/>
            <person name="Goodwin L."/>
            <person name="Pitluck S."/>
            <person name="Peters L."/>
            <person name="Ovchinnikova G."/>
            <person name="Teshima H."/>
            <person name="Detter J.C."/>
            <person name="Han C."/>
            <person name="Tapia R."/>
            <person name="Land M."/>
            <person name="Hauser L."/>
            <person name="Kyrpides N."/>
            <person name="Ivanova N."/>
            <person name="Pagani I."/>
            <person name="Kruse T."/>
            <person name="de Vos W.M."/>
            <person name="Smidt H."/>
            <person name="Woyke T."/>
        </authorList>
    </citation>
    <scope>NUCLEOTIDE SEQUENCE [LARGE SCALE GENOMIC DNA]</scope>
    <source>
        <strain evidence="3">ATCC 51507 / DSM 9161 / JW/IU-DC1</strain>
    </source>
</reference>
<feature type="transmembrane region" description="Helical" evidence="1">
    <location>
        <begin position="63"/>
        <end position="86"/>
    </location>
</feature>